<dbReference type="EMBL" id="MGGE01000027">
    <property type="protein sequence ID" value="OGM21072.1"/>
    <property type="molecule type" value="Genomic_DNA"/>
</dbReference>
<comment type="caution">
    <text evidence="1">The sequence shown here is derived from an EMBL/GenBank/DDBJ whole genome shotgun (WGS) entry which is preliminary data.</text>
</comment>
<dbReference type="GO" id="GO:0016811">
    <property type="term" value="F:hydrolase activity, acting on carbon-nitrogen (but not peptide) bonds, in linear amides"/>
    <property type="evidence" value="ECO:0007669"/>
    <property type="project" value="TreeGrafter"/>
</dbReference>
<dbReference type="SUPFAM" id="SSF102588">
    <property type="entry name" value="LmbE-like"/>
    <property type="match status" value="1"/>
</dbReference>
<dbReference type="PANTHER" id="PTHR12993:SF30">
    <property type="entry name" value="N-ACETYL-ALPHA-D-GLUCOSAMINYL L-MALATE DEACETYLASE 1"/>
    <property type="match status" value="1"/>
</dbReference>
<evidence type="ECO:0000313" key="1">
    <source>
        <dbReference type="EMBL" id="OGM21072.1"/>
    </source>
</evidence>
<proteinExistence type="predicted"/>
<dbReference type="InterPro" id="IPR024078">
    <property type="entry name" value="LmbE-like_dom_sf"/>
</dbReference>
<evidence type="ECO:0008006" key="3">
    <source>
        <dbReference type="Google" id="ProtNLM"/>
    </source>
</evidence>
<sequence>MRKTVCIFAHPDDEAFGPSGTIAKFADEGEVFLICVTNGNDKNNGERELIKIRDQELHESSKILGVKKVYCLKYADGELCNNKYHEVVGKIEKILKKIQPDTLITFEARGVSGHIDHMFCSMIASYIFRENRYIKRLLYFCMPKVRSLLMKDYFIYFPPGYTKKEVDIVVDISKYWNLKIESIKAHQSQKKDVERVLNLLRLGNFLRFLPKEEYFLVLKR</sequence>
<dbReference type="Gene3D" id="3.40.50.10320">
    <property type="entry name" value="LmbE-like"/>
    <property type="match status" value="1"/>
</dbReference>
<dbReference type="AlphaFoldDB" id="A0A1F7Y1A5"/>
<evidence type="ECO:0000313" key="2">
    <source>
        <dbReference type="Proteomes" id="UP000178419"/>
    </source>
</evidence>
<name>A0A1F7Y1A5_9BACT</name>
<gene>
    <name evidence="1" type="ORF">A2714_01940</name>
</gene>
<protein>
    <recommendedName>
        <fullName evidence="3">N-acetylglucosaminylphosphatidylinositol deacetylase</fullName>
    </recommendedName>
</protein>
<accession>A0A1F7Y1A5</accession>
<organism evidence="1 2">
    <name type="scientific">Candidatus Woesebacteria bacterium RIFCSPHIGHO2_01_FULL_38_9</name>
    <dbReference type="NCBI Taxonomy" id="1802492"/>
    <lineage>
        <taxon>Bacteria</taxon>
        <taxon>Candidatus Woeseibacteriota</taxon>
    </lineage>
</organism>
<dbReference type="InterPro" id="IPR003737">
    <property type="entry name" value="GlcNAc_PI_deacetylase-related"/>
</dbReference>
<reference evidence="1 2" key="1">
    <citation type="journal article" date="2016" name="Nat. Commun.">
        <title>Thousands of microbial genomes shed light on interconnected biogeochemical processes in an aquifer system.</title>
        <authorList>
            <person name="Anantharaman K."/>
            <person name="Brown C.T."/>
            <person name="Hug L.A."/>
            <person name="Sharon I."/>
            <person name="Castelle C.J."/>
            <person name="Probst A.J."/>
            <person name="Thomas B.C."/>
            <person name="Singh A."/>
            <person name="Wilkins M.J."/>
            <person name="Karaoz U."/>
            <person name="Brodie E.L."/>
            <person name="Williams K.H."/>
            <person name="Hubbard S.S."/>
            <person name="Banfield J.F."/>
        </authorList>
    </citation>
    <scope>NUCLEOTIDE SEQUENCE [LARGE SCALE GENOMIC DNA]</scope>
</reference>
<dbReference type="Pfam" id="PF02585">
    <property type="entry name" value="PIG-L"/>
    <property type="match status" value="1"/>
</dbReference>
<dbReference type="PANTHER" id="PTHR12993">
    <property type="entry name" value="N-ACETYLGLUCOSAMINYL-PHOSPHATIDYLINOSITOL DE-N-ACETYLASE-RELATED"/>
    <property type="match status" value="1"/>
</dbReference>
<dbReference type="Proteomes" id="UP000178419">
    <property type="component" value="Unassembled WGS sequence"/>
</dbReference>